<evidence type="ECO:0000313" key="3">
    <source>
        <dbReference type="Proteomes" id="UP000006967"/>
    </source>
</evidence>
<evidence type="ECO:0000259" key="1">
    <source>
        <dbReference type="Pfam" id="PF13799"/>
    </source>
</evidence>
<evidence type="ECO:0000313" key="2">
    <source>
        <dbReference type="EMBL" id="EJR59136.1"/>
    </source>
</evidence>
<dbReference type="Proteomes" id="UP000006967">
    <property type="component" value="Unassembled WGS sequence"/>
</dbReference>
<dbReference type="AlphaFoldDB" id="A0A9W5KQD8"/>
<dbReference type="RefSeq" id="WP_001207871.1">
    <property type="nucleotide sequence ID" value="NZ_JH791894.1"/>
</dbReference>
<dbReference type="InterPro" id="IPR025237">
    <property type="entry name" value="DUF4183"/>
</dbReference>
<comment type="caution">
    <text evidence="2">The sequence shown here is derived from an EMBL/GenBank/DDBJ whole genome shotgun (WGS) entry which is preliminary data.</text>
</comment>
<organism evidence="2 3">
    <name type="scientific">Bacillus cereus VD154</name>
    <dbReference type="NCBI Taxonomy" id="1053238"/>
    <lineage>
        <taxon>Bacteria</taxon>
        <taxon>Bacillati</taxon>
        <taxon>Bacillota</taxon>
        <taxon>Bacilli</taxon>
        <taxon>Bacillales</taxon>
        <taxon>Bacillaceae</taxon>
        <taxon>Bacillus</taxon>
        <taxon>Bacillus cereus group</taxon>
    </lineage>
</organism>
<name>A0A9W5KQD8_BACCE</name>
<accession>A0A9W5KQD8</accession>
<feature type="domain" description="DUF4183" evidence="1">
    <location>
        <begin position="34"/>
        <end position="119"/>
    </location>
</feature>
<dbReference type="Pfam" id="PF13799">
    <property type="entry name" value="DUF4183"/>
    <property type="match status" value="1"/>
</dbReference>
<dbReference type="EMBL" id="AHFG01000113">
    <property type="protein sequence ID" value="EJR59136.1"/>
    <property type="molecule type" value="Genomic_DNA"/>
</dbReference>
<sequence>MALQLMKLALEATTVVNVDPESTKYFYVTTTETAVGASLTIDAALFLDNTGNLVTTLRDASAANNYVNVYINGVLQMDGIYTYTAGSTGVGSLVVNVPVPTPPEEGSPILAGTPIIVEVVTIDSEGTNTTIKS</sequence>
<proteinExistence type="predicted"/>
<reference evidence="2 3" key="1">
    <citation type="submission" date="2012-04" db="EMBL/GenBank/DDBJ databases">
        <title>The Genome Sequence of Bacillus cereus VD154.</title>
        <authorList>
            <consortium name="The Broad Institute Genome Sequencing Platform"/>
            <consortium name="The Broad Institute Genome Sequencing Center for Infectious Disease"/>
            <person name="Feldgarden M."/>
            <person name="Van der Auwera G.A."/>
            <person name="Mahillon J."/>
            <person name="Duprez V."/>
            <person name="Timmery S."/>
            <person name="Mattelet C."/>
            <person name="Dierick K."/>
            <person name="Sun M."/>
            <person name="Yu Z."/>
            <person name="Zhu L."/>
            <person name="Hu X."/>
            <person name="Shank E.B."/>
            <person name="Swiecicka I."/>
            <person name="Hansen B.M."/>
            <person name="Andrup L."/>
            <person name="Young S.K."/>
            <person name="Zeng Q."/>
            <person name="Gargeya S."/>
            <person name="Fitzgerald M."/>
            <person name="Haas B."/>
            <person name="Abouelleil A."/>
            <person name="Alvarado L."/>
            <person name="Arachchi H.M."/>
            <person name="Berlin A."/>
            <person name="Chapman S.B."/>
            <person name="Goldberg J."/>
            <person name="Griggs A."/>
            <person name="Gujja S."/>
            <person name="Hansen M."/>
            <person name="Howarth C."/>
            <person name="Imamovic A."/>
            <person name="Larimer J."/>
            <person name="McCowen C."/>
            <person name="Montmayeur A."/>
            <person name="Murphy C."/>
            <person name="Neiman D."/>
            <person name="Pearson M."/>
            <person name="Priest M."/>
            <person name="Roberts A."/>
            <person name="Saif S."/>
            <person name="Shea T."/>
            <person name="Sisk P."/>
            <person name="Sykes S."/>
            <person name="Wortman J."/>
            <person name="Nusbaum C."/>
            <person name="Birren B."/>
        </authorList>
    </citation>
    <scope>NUCLEOTIDE SEQUENCE [LARGE SCALE GENOMIC DNA]</scope>
    <source>
        <strain evidence="2 3">VD154</strain>
    </source>
</reference>
<gene>
    <name evidence="2" type="ORF">IK5_06336</name>
</gene>
<protein>
    <recommendedName>
        <fullName evidence="1">DUF4183 domain-containing protein</fullName>
    </recommendedName>
</protein>